<dbReference type="Gramene" id="novel_model_7217_5bd9a17a">
    <property type="protein sequence ID" value="cds.novel_model_7217_5bd9a17a"/>
    <property type="gene ID" value="novel_gene_3795_5bd9a17a"/>
</dbReference>
<organism evidence="1 2">
    <name type="scientific">Cannabis sativa</name>
    <name type="common">Hemp</name>
    <name type="synonym">Marijuana</name>
    <dbReference type="NCBI Taxonomy" id="3483"/>
    <lineage>
        <taxon>Eukaryota</taxon>
        <taxon>Viridiplantae</taxon>
        <taxon>Streptophyta</taxon>
        <taxon>Embryophyta</taxon>
        <taxon>Tracheophyta</taxon>
        <taxon>Spermatophyta</taxon>
        <taxon>Magnoliopsida</taxon>
        <taxon>eudicotyledons</taxon>
        <taxon>Gunneridae</taxon>
        <taxon>Pentapetalae</taxon>
        <taxon>rosids</taxon>
        <taxon>fabids</taxon>
        <taxon>Rosales</taxon>
        <taxon>Cannabaceae</taxon>
        <taxon>Cannabis</taxon>
    </lineage>
</organism>
<keyword evidence="2" id="KW-1185">Reference proteome</keyword>
<dbReference type="AlphaFoldDB" id="A0A803RAY6"/>
<protein>
    <submittedName>
        <fullName evidence="1">Uncharacterized protein</fullName>
    </submittedName>
</protein>
<evidence type="ECO:0000313" key="2">
    <source>
        <dbReference type="Proteomes" id="UP000596661"/>
    </source>
</evidence>
<evidence type="ECO:0000313" key="1">
    <source>
        <dbReference type="EnsemblPlants" id="cds.novel_model_7217_5bd9a17a"/>
    </source>
</evidence>
<dbReference type="EMBL" id="UZAU01000818">
    <property type="status" value="NOT_ANNOTATED_CDS"/>
    <property type="molecule type" value="Genomic_DNA"/>
</dbReference>
<dbReference type="Proteomes" id="UP000596661">
    <property type="component" value="Unassembled WGS sequence"/>
</dbReference>
<reference evidence="1" key="1">
    <citation type="submission" date="2021-03" db="UniProtKB">
        <authorList>
            <consortium name="EnsemblPlants"/>
        </authorList>
    </citation>
    <scope>IDENTIFICATION</scope>
</reference>
<proteinExistence type="predicted"/>
<accession>A0A803RAY6</accession>
<dbReference type="EnsemblPlants" id="novel_model_7217_5bd9a17a">
    <property type="protein sequence ID" value="cds.novel_model_7217_5bd9a17a"/>
    <property type="gene ID" value="novel_gene_3795_5bd9a17a"/>
</dbReference>
<name>A0A803RAY6_CANSA</name>
<sequence length="144" mass="15531">MSRTSSIGRLQMGQDPRLINISREQTLQNVCPQGIKAAPLLLSMHTQHTQSISPPVPFPFPFPFPRLLLLWSLSFFLLLLQSRPSVSSINVISDFTCPATLLGPTTSSLPPPAARELRSAANAIARFMPAGTDPTTTETGSSSS</sequence>